<evidence type="ECO:0000256" key="4">
    <source>
        <dbReference type="ARBA" id="ARBA00023180"/>
    </source>
</evidence>
<keyword evidence="3" id="KW-0677">Repeat</keyword>
<keyword evidence="2 6" id="KW-0732">Signal</keyword>
<dbReference type="GO" id="GO:0005615">
    <property type="term" value="C:extracellular space"/>
    <property type="evidence" value="ECO:0007669"/>
    <property type="project" value="TreeGrafter"/>
</dbReference>
<dbReference type="PANTHER" id="PTHR45712:SF3">
    <property type="entry name" value="OSTEOMODULIN"/>
    <property type="match status" value="1"/>
</dbReference>
<feature type="region of interest" description="Disordered" evidence="5">
    <location>
        <begin position="359"/>
        <end position="396"/>
    </location>
</feature>
<dbReference type="InterPro" id="IPR050333">
    <property type="entry name" value="SLRP"/>
</dbReference>
<dbReference type="Gene3D" id="3.80.10.10">
    <property type="entry name" value="Ribonuclease Inhibitor"/>
    <property type="match status" value="3"/>
</dbReference>
<dbReference type="InterPro" id="IPR003591">
    <property type="entry name" value="Leu-rich_rpt_typical-subtyp"/>
</dbReference>
<dbReference type="InterPro" id="IPR001611">
    <property type="entry name" value="Leu-rich_rpt"/>
</dbReference>
<name>A0A9D3RMF9_ANGAN</name>
<dbReference type="SMART" id="SM00364">
    <property type="entry name" value="LRR_BAC"/>
    <property type="match status" value="6"/>
</dbReference>
<dbReference type="Pfam" id="PF13855">
    <property type="entry name" value="LRR_8"/>
    <property type="match status" value="3"/>
</dbReference>
<feature type="domain" description="LRRNT" evidence="7">
    <location>
        <begin position="56"/>
        <end position="90"/>
    </location>
</feature>
<evidence type="ECO:0000259" key="7">
    <source>
        <dbReference type="SMART" id="SM00013"/>
    </source>
</evidence>
<keyword evidence="9" id="KW-1185">Reference proteome</keyword>
<evidence type="ECO:0000256" key="5">
    <source>
        <dbReference type="SAM" id="MobiDB-lite"/>
    </source>
</evidence>
<feature type="chain" id="PRO_5039369396" description="LRRNT domain-containing protein" evidence="6">
    <location>
        <begin position="21"/>
        <end position="396"/>
    </location>
</feature>
<protein>
    <recommendedName>
        <fullName evidence="7">LRRNT domain-containing protein</fullName>
    </recommendedName>
</protein>
<dbReference type="AlphaFoldDB" id="A0A9D3RMF9"/>
<evidence type="ECO:0000256" key="2">
    <source>
        <dbReference type="ARBA" id="ARBA00022729"/>
    </source>
</evidence>
<dbReference type="InterPro" id="IPR032675">
    <property type="entry name" value="LRR_dom_sf"/>
</dbReference>
<evidence type="ECO:0000313" key="8">
    <source>
        <dbReference type="EMBL" id="KAG5835858.1"/>
    </source>
</evidence>
<dbReference type="SUPFAM" id="SSF52058">
    <property type="entry name" value="L domain-like"/>
    <property type="match status" value="1"/>
</dbReference>
<evidence type="ECO:0000313" key="9">
    <source>
        <dbReference type="Proteomes" id="UP001044222"/>
    </source>
</evidence>
<dbReference type="EMBL" id="JAFIRN010000014">
    <property type="protein sequence ID" value="KAG5835858.1"/>
    <property type="molecule type" value="Genomic_DNA"/>
</dbReference>
<reference evidence="8" key="1">
    <citation type="submission" date="2021-01" db="EMBL/GenBank/DDBJ databases">
        <title>A chromosome-scale assembly of European eel, Anguilla anguilla.</title>
        <authorList>
            <person name="Henkel C."/>
            <person name="Jong-Raadsen S.A."/>
            <person name="Dufour S."/>
            <person name="Weltzien F.-A."/>
            <person name="Palstra A.P."/>
            <person name="Pelster B."/>
            <person name="Spaink H.P."/>
            <person name="Van Den Thillart G.E."/>
            <person name="Jansen H."/>
            <person name="Zahm M."/>
            <person name="Klopp C."/>
            <person name="Cedric C."/>
            <person name="Louis A."/>
            <person name="Berthelot C."/>
            <person name="Parey E."/>
            <person name="Roest Crollius H."/>
            <person name="Montfort J."/>
            <person name="Robinson-Rechavi M."/>
            <person name="Bucao C."/>
            <person name="Bouchez O."/>
            <person name="Gislard M."/>
            <person name="Lluch J."/>
            <person name="Milhes M."/>
            <person name="Lampietro C."/>
            <person name="Lopez Roques C."/>
            <person name="Donnadieu C."/>
            <person name="Braasch I."/>
            <person name="Desvignes T."/>
            <person name="Postlethwait J."/>
            <person name="Bobe J."/>
            <person name="Guiguen Y."/>
            <person name="Dirks R."/>
        </authorList>
    </citation>
    <scope>NUCLEOTIDE SEQUENCE</scope>
    <source>
        <strain evidence="8">Tag_6206</strain>
        <tissue evidence="8">Liver</tissue>
    </source>
</reference>
<dbReference type="SMART" id="SM00369">
    <property type="entry name" value="LRR_TYP"/>
    <property type="match status" value="5"/>
</dbReference>
<dbReference type="InterPro" id="IPR000372">
    <property type="entry name" value="LRRNT"/>
</dbReference>
<dbReference type="SMART" id="SM00013">
    <property type="entry name" value="LRRNT"/>
    <property type="match status" value="1"/>
</dbReference>
<proteinExistence type="predicted"/>
<dbReference type="Proteomes" id="UP001044222">
    <property type="component" value="Chromosome 14"/>
</dbReference>
<feature type="compositionally biased region" description="Basic and acidic residues" evidence="5">
    <location>
        <begin position="384"/>
        <end position="396"/>
    </location>
</feature>
<keyword evidence="4" id="KW-0325">Glycoprotein</keyword>
<dbReference type="PROSITE" id="PS51450">
    <property type="entry name" value="LRR"/>
    <property type="match status" value="1"/>
</dbReference>
<evidence type="ECO:0000256" key="6">
    <source>
        <dbReference type="SAM" id="SignalP"/>
    </source>
</evidence>
<accession>A0A9D3RMF9</accession>
<evidence type="ECO:0000256" key="1">
    <source>
        <dbReference type="ARBA" id="ARBA00022614"/>
    </source>
</evidence>
<sequence length="396" mass="44470">MDLPNRWLLLALLVGVNVLCQDYDDAYESNYSENDAEVLLPPPLEYMDIYAPYPLGCAPECFCPPSYPYAMYCNNRKLRAIPAIPRHIRHLYIQSNDIEALAAEPFANATSLTDINLSHNSLKSPLVDRKALAKLKSLLHLHLDYNQLEEVPPSLPKTLHRLSLGFNKISKLSVDAMQGLAGVAVLDLCNNRLTDAGIKGKVLSGMKSLMQISMCGNRLKSMPSELPASLILLSLDNNSISSIPEGYFKKTPNLLSLRMSYNKLKAVPYKVFNLSSLTELNLGHNQLSRAFYVPRALQHLYLNDNEFLNLNVSLMCSSLDQDNPNLLTYIRIDNNRLKRAIDYYIYACFPRIQTIFYGEQKAEKKPPPTTKKGPPPPKKASPRLKGDKENNDGDAE</sequence>
<gene>
    <name evidence="8" type="ORF">ANANG_G00248470</name>
</gene>
<feature type="compositionally biased region" description="Pro residues" evidence="5">
    <location>
        <begin position="367"/>
        <end position="379"/>
    </location>
</feature>
<keyword evidence="1" id="KW-0433">Leucine-rich repeat</keyword>
<dbReference type="PANTHER" id="PTHR45712">
    <property type="entry name" value="AGAP008170-PA"/>
    <property type="match status" value="1"/>
</dbReference>
<feature type="signal peptide" evidence="6">
    <location>
        <begin position="1"/>
        <end position="20"/>
    </location>
</feature>
<organism evidence="8 9">
    <name type="scientific">Anguilla anguilla</name>
    <name type="common">European freshwater eel</name>
    <name type="synonym">Muraena anguilla</name>
    <dbReference type="NCBI Taxonomy" id="7936"/>
    <lineage>
        <taxon>Eukaryota</taxon>
        <taxon>Metazoa</taxon>
        <taxon>Chordata</taxon>
        <taxon>Craniata</taxon>
        <taxon>Vertebrata</taxon>
        <taxon>Euteleostomi</taxon>
        <taxon>Actinopterygii</taxon>
        <taxon>Neopterygii</taxon>
        <taxon>Teleostei</taxon>
        <taxon>Anguilliformes</taxon>
        <taxon>Anguillidae</taxon>
        <taxon>Anguilla</taxon>
    </lineage>
</organism>
<evidence type="ECO:0000256" key="3">
    <source>
        <dbReference type="ARBA" id="ARBA00022737"/>
    </source>
</evidence>
<comment type="caution">
    <text evidence="8">The sequence shown here is derived from an EMBL/GenBank/DDBJ whole genome shotgun (WGS) entry which is preliminary data.</text>
</comment>